<dbReference type="EMBL" id="CADEBC010000488">
    <property type="protein sequence ID" value="CAB3236684.1"/>
    <property type="molecule type" value="Genomic_DNA"/>
</dbReference>
<organism evidence="3 4">
    <name type="scientific">Arctia plantaginis</name>
    <name type="common">Wood tiger moth</name>
    <name type="synonym">Phalaena plantaginis</name>
    <dbReference type="NCBI Taxonomy" id="874455"/>
    <lineage>
        <taxon>Eukaryota</taxon>
        <taxon>Metazoa</taxon>
        <taxon>Ecdysozoa</taxon>
        <taxon>Arthropoda</taxon>
        <taxon>Hexapoda</taxon>
        <taxon>Insecta</taxon>
        <taxon>Pterygota</taxon>
        <taxon>Neoptera</taxon>
        <taxon>Endopterygota</taxon>
        <taxon>Lepidoptera</taxon>
        <taxon>Glossata</taxon>
        <taxon>Ditrysia</taxon>
        <taxon>Noctuoidea</taxon>
        <taxon>Erebidae</taxon>
        <taxon>Arctiinae</taxon>
        <taxon>Arctia</taxon>
    </lineage>
</organism>
<dbReference type="OrthoDB" id="6363113at2759"/>
<evidence type="ECO:0000256" key="1">
    <source>
        <dbReference type="SAM" id="MobiDB-lite"/>
    </source>
</evidence>
<feature type="region of interest" description="Disordered" evidence="1">
    <location>
        <begin position="326"/>
        <end position="348"/>
    </location>
</feature>
<protein>
    <submittedName>
        <fullName evidence="3">Uncharacterized protein</fullName>
    </submittedName>
</protein>
<evidence type="ECO:0000313" key="4">
    <source>
        <dbReference type="Proteomes" id="UP000494106"/>
    </source>
</evidence>
<sequence length="362" mass="39195">MQEGSDVNCESHYSPSYTSIVPEMSYYLVFRTTSPPGEPLVRAPVGKPRCPPAISRLRVEKVEGGLAVAGVVVAANCQIVLPIFGFLFMLVGCVLTAASYRGCGENEEPDHYAARIAFTGNSRVLGPVCIVAGALMTIAGIVLCVLMRAAQRRQRRLAFHCPIHGDFYPMSPQNSRKYSHSPSGLWRWMRSWLGLVEESEAARCPRSTEPASPARADAPCPPPLPFLVPSDSVVGMASVLGAPLSPEQTFGSIKSLAISREVASFPLSRSPTPPPMSCPPYIKEESKVLDDIPNAVIIRPDFNCGSPTCNYRVVECKLTTTDEINRNTPSNTVSTHTSANNTDHRQQRPISVSITIPDEGKG</sequence>
<keyword evidence="2" id="KW-0472">Membrane</keyword>
<dbReference type="AlphaFoldDB" id="A0A8S0ZWH6"/>
<feature type="transmembrane region" description="Helical" evidence="2">
    <location>
        <begin position="124"/>
        <end position="146"/>
    </location>
</feature>
<keyword evidence="2" id="KW-0812">Transmembrane</keyword>
<gene>
    <name evidence="3" type="ORF">APLA_LOCUS6633</name>
</gene>
<evidence type="ECO:0000313" key="3">
    <source>
        <dbReference type="EMBL" id="CAB3236684.1"/>
    </source>
</evidence>
<dbReference type="Proteomes" id="UP000494106">
    <property type="component" value="Unassembled WGS sequence"/>
</dbReference>
<name>A0A8S0ZWH6_ARCPL</name>
<accession>A0A8S0ZWH6</accession>
<proteinExistence type="predicted"/>
<reference evidence="3 4" key="1">
    <citation type="submission" date="2020-04" db="EMBL/GenBank/DDBJ databases">
        <authorList>
            <person name="Wallbank WR R."/>
            <person name="Pardo Diaz C."/>
            <person name="Kozak K."/>
            <person name="Martin S."/>
            <person name="Jiggins C."/>
            <person name="Moest M."/>
            <person name="Warren A I."/>
            <person name="Byers J.R.P. K."/>
            <person name="Montejo-Kovacevich G."/>
            <person name="Yen C E."/>
        </authorList>
    </citation>
    <scope>NUCLEOTIDE SEQUENCE [LARGE SCALE GENOMIC DNA]</scope>
</reference>
<keyword evidence="4" id="KW-1185">Reference proteome</keyword>
<feature type="transmembrane region" description="Helical" evidence="2">
    <location>
        <begin position="66"/>
        <end position="91"/>
    </location>
</feature>
<feature type="compositionally biased region" description="Polar residues" evidence="1">
    <location>
        <begin position="326"/>
        <end position="341"/>
    </location>
</feature>
<comment type="caution">
    <text evidence="3">The sequence shown here is derived from an EMBL/GenBank/DDBJ whole genome shotgun (WGS) entry which is preliminary data.</text>
</comment>
<evidence type="ECO:0000256" key="2">
    <source>
        <dbReference type="SAM" id="Phobius"/>
    </source>
</evidence>
<keyword evidence="2" id="KW-1133">Transmembrane helix</keyword>